<organism evidence="2 3">
    <name type="scientific">Schizophyllum amplum</name>
    <dbReference type="NCBI Taxonomy" id="97359"/>
    <lineage>
        <taxon>Eukaryota</taxon>
        <taxon>Fungi</taxon>
        <taxon>Dikarya</taxon>
        <taxon>Basidiomycota</taxon>
        <taxon>Agaricomycotina</taxon>
        <taxon>Agaricomycetes</taxon>
        <taxon>Agaricomycetidae</taxon>
        <taxon>Agaricales</taxon>
        <taxon>Schizophyllaceae</taxon>
        <taxon>Schizophyllum</taxon>
    </lineage>
</organism>
<dbReference type="PANTHER" id="PTHR12217:SF4">
    <property type="entry name" value="EUKARYOTIC TRANSLATION INITIATION FACTOR 2D"/>
    <property type="match status" value="1"/>
</dbReference>
<accession>A0A550CGA3</accession>
<evidence type="ECO:0000313" key="2">
    <source>
        <dbReference type="EMBL" id="TRM63841.1"/>
    </source>
</evidence>
<dbReference type="InterPro" id="IPR057429">
    <property type="entry name" value="WH_eIF2D"/>
</dbReference>
<dbReference type="AlphaFoldDB" id="A0A550CGA3"/>
<dbReference type="SUPFAM" id="SSF55159">
    <property type="entry name" value="eIF1-like"/>
    <property type="match status" value="1"/>
</dbReference>
<dbReference type="Proteomes" id="UP000320762">
    <property type="component" value="Unassembled WGS sequence"/>
</dbReference>
<dbReference type="Gene3D" id="3.30.780.10">
    <property type="entry name" value="SUI1-like domain"/>
    <property type="match status" value="1"/>
</dbReference>
<dbReference type="OrthoDB" id="199771at2759"/>
<gene>
    <name evidence="2" type="ORF">BD626DRAFT_492853</name>
</gene>
<dbReference type="Pfam" id="PF25304">
    <property type="entry name" value="WHD_eIF2D"/>
    <property type="match status" value="1"/>
</dbReference>
<reference evidence="2 3" key="1">
    <citation type="journal article" date="2019" name="New Phytol.">
        <title>Comparative genomics reveals unique wood-decay strategies and fruiting body development in the Schizophyllaceae.</title>
        <authorList>
            <person name="Almasi E."/>
            <person name="Sahu N."/>
            <person name="Krizsan K."/>
            <person name="Balint B."/>
            <person name="Kovacs G.M."/>
            <person name="Kiss B."/>
            <person name="Cseklye J."/>
            <person name="Drula E."/>
            <person name="Henrissat B."/>
            <person name="Nagy I."/>
            <person name="Chovatia M."/>
            <person name="Adam C."/>
            <person name="LaButti K."/>
            <person name="Lipzen A."/>
            <person name="Riley R."/>
            <person name="Grigoriev I.V."/>
            <person name="Nagy L.G."/>
        </authorList>
    </citation>
    <scope>NUCLEOTIDE SEQUENCE [LARGE SCALE GENOMIC DNA]</scope>
    <source>
        <strain evidence="2 3">NL-1724</strain>
    </source>
</reference>
<sequence length="469" mass="51911">MYTLWKRPNAELLPSILIPAQFNSVLAGGADLPASCVKDCAPNLQKDQLVAVRQFTQRSPSTVSPHLQSAVWLWRLDNSQDLREKRSLSYTLGKTISGRWAPNLTRRRPRWLRRGGRRSGRRGHLFPVSSNAFYTAHVLPCRPAFPDLVLPPSGDPSNAGPRDISIKTSTHKSLVAFLKAAEKNGLLTLKTLPKNDVVITAVKSAHPDVVGHTAFLTVREEREAEKKAQAAARIVGLEKTDLYQPHHHTVPLCEEWGLSPEEPYSLSVVKAALDTWLTAHPEVVNPHDQASIALDTEATAAIRAAVYPPNKDGISDAPEIVHREQLLRDLINQMQPWHELKTADGERVTREPGVLKPVSVVQKNTGRKKAAKNIKTIITGLDLFRIVVPAEELALDLRRMYGNTALVTSDRKHKLLVQLQGKQANAIVEYLVKKGIPRQWIEAEDLVTPKEKVTKGDNGGIPLAKVPAL</sequence>
<evidence type="ECO:0000313" key="3">
    <source>
        <dbReference type="Proteomes" id="UP000320762"/>
    </source>
</evidence>
<dbReference type="Pfam" id="PF01253">
    <property type="entry name" value="SUI1"/>
    <property type="match status" value="1"/>
</dbReference>
<comment type="caution">
    <text evidence="2">The sequence shown here is derived from an EMBL/GenBank/DDBJ whole genome shotgun (WGS) entry which is preliminary data.</text>
</comment>
<dbReference type="GO" id="GO:0001731">
    <property type="term" value="P:formation of translation preinitiation complex"/>
    <property type="evidence" value="ECO:0007669"/>
    <property type="project" value="InterPro"/>
</dbReference>
<dbReference type="InterPro" id="IPR039757">
    <property type="entry name" value="EIF2D"/>
</dbReference>
<dbReference type="Gene3D" id="3.10.400.20">
    <property type="match status" value="1"/>
</dbReference>
<dbReference type="PANTHER" id="PTHR12217">
    <property type="entry name" value="EUKARYOTIC TRANSLATION INITIATION FACTOR 2D"/>
    <property type="match status" value="1"/>
</dbReference>
<keyword evidence="3" id="KW-1185">Reference proteome</keyword>
<feature type="domain" description="SUI1" evidence="1">
    <location>
        <begin position="368"/>
        <end position="435"/>
    </location>
</feature>
<dbReference type="InterPro" id="IPR036877">
    <property type="entry name" value="SUI1_dom_sf"/>
</dbReference>
<protein>
    <recommendedName>
        <fullName evidence="1">SUI1 domain-containing protein</fullName>
    </recommendedName>
</protein>
<name>A0A550CGA3_9AGAR</name>
<dbReference type="EMBL" id="VDMD01000008">
    <property type="protein sequence ID" value="TRM63841.1"/>
    <property type="molecule type" value="Genomic_DNA"/>
</dbReference>
<dbReference type="GO" id="GO:0003743">
    <property type="term" value="F:translation initiation factor activity"/>
    <property type="evidence" value="ECO:0007669"/>
    <property type="project" value="InterPro"/>
</dbReference>
<dbReference type="STRING" id="97359.A0A550CGA3"/>
<dbReference type="PROSITE" id="PS50296">
    <property type="entry name" value="SUI1"/>
    <property type="match status" value="1"/>
</dbReference>
<proteinExistence type="predicted"/>
<evidence type="ECO:0000259" key="1">
    <source>
        <dbReference type="PROSITE" id="PS50296"/>
    </source>
</evidence>
<dbReference type="InterPro" id="IPR001950">
    <property type="entry name" value="SUI1"/>
</dbReference>